<dbReference type="InterPro" id="IPR021352">
    <property type="entry name" value="DUF2971"/>
</dbReference>
<accession>A0A2T3NHY9</accession>
<name>A0A2T3NHY9_9GAMM</name>
<protein>
    <recommendedName>
        <fullName evidence="3">DUF2971 domain-containing protein</fullName>
    </recommendedName>
</protein>
<dbReference type="Pfam" id="PF11185">
    <property type="entry name" value="DUF2971"/>
    <property type="match status" value="1"/>
</dbReference>
<dbReference type="AlphaFoldDB" id="A0A2T3NHY9"/>
<comment type="caution">
    <text evidence="1">The sequence shown here is derived from an EMBL/GenBank/DDBJ whole genome shotgun (WGS) entry which is preliminary data.</text>
</comment>
<evidence type="ECO:0000313" key="1">
    <source>
        <dbReference type="EMBL" id="PSW14573.1"/>
    </source>
</evidence>
<evidence type="ECO:0008006" key="3">
    <source>
        <dbReference type="Google" id="ProtNLM"/>
    </source>
</evidence>
<proteinExistence type="predicted"/>
<dbReference type="EMBL" id="PYMB01000002">
    <property type="protein sequence ID" value="PSW14573.1"/>
    <property type="molecule type" value="Genomic_DNA"/>
</dbReference>
<dbReference type="Proteomes" id="UP000241346">
    <property type="component" value="Unassembled WGS sequence"/>
</dbReference>
<dbReference type="OrthoDB" id="4119964at2"/>
<dbReference type="RefSeq" id="WP_107297812.1">
    <property type="nucleotide sequence ID" value="NZ_PYMB01000002.1"/>
</dbReference>
<gene>
    <name evidence="1" type="ORF">C9J01_09110</name>
</gene>
<evidence type="ECO:0000313" key="2">
    <source>
        <dbReference type="Proteomes" id="UP000241346"/>
    </source>
</evidence>
<organism evidence="1 2">
    <name type="scientific">Photobacterium rosenbergii</name>
    <dbReference type="NCBI Taxonomy" id="294936"/>
    <lineage>
        <taxon>Bacteria</taxon>
        <taxon>Pseudomonadati</taxon>
        <taxon>Pseudomonadota</taxon>
        <taxon>Gammaproteobacteria</taxon>
        <taxon>Vibrionales</taxon>
        <taxon>Vibrionaceae</taxon>
        <taxon>Photobacterium</taxon>
    </lineage>
</organism>
<sequence>MDGNTLFHYTSTDGLLGVMLNKEIWFTDYQFLNDKGEFKKALHALTARLRDSEYAPCNSVLEMFLHQIETLHSMCVCSFSGTSDSLTQWRFYGDDCRGSCIGFRSDVLKNNTSDSPTMTTSSHYFSGTLMLSETFKCSYQPLHSYIDETLLQFKELFDYFNTLEIPDQREQQYALEALAPHHKSALFSLLKRLFAWKHHDFINEDESRAIALVPLCELSYRVNRNLITPYYKRTLEDVFSMESIKVIILGAKSDRRNSLAISSLTSQYGEQALLWGANAKELSEIRPETYEDVGQCARHKTQYN</sequence>
<reference evidence="1 2" key="1">
    <citation type="submission" date="2018-03" db="EMBL/GenBank/DDBJ databases">
        <title>Whole genome sequencing of Histamine producing bacteria.</title>
        <authorList>
            <person name="Butler K."/>
        </authorList>
    </citation>
    <scope>NUCLEOTIDE SEQUENCE [LARGE SCALE GENOMIC DNA]</scope>
    <source>
        <strain evidence="1 2">DSM 19138</strain>
    </source>
</reference>